<keyword evidence="4" id="KW-0812">Transmembrane</keyword>
<dbReference type="PANTHER" id="PTHR43280:SF10">
    <property type="entry name" value="REGULATORY PROTEIN POCR"/>
    <property type="match status" value="1"/>
</dbReference>
<dbReference type="Proteomes" id="UP001596250">
    <property type="component" value="Unassembled WGS sequence"/>
</dbReference>
<dbReference type="InterPro" id="IPR009057">
    <property type="entry name" value="Homeodomain-like_sf"/>
</dbReference>
<dbReference type="InterPro" id="IPR018060">
    <property type="entry name" value="HTH_AraC"/>
</dbReference>
<dbReference type="PROSITE" id="PS01124">
    <property type="entry name" value="HTH_ARAC_FAMILY_2"/>
    <property type="match status" value="1"/>
</dbReference>
<evidence type="ECO:0000259" key="5">
    <source>
        <dbReference type="PROSITE" id="PS01124"/>
    </source>
</evidence>
<evidence type="ECO:0000256" key="1">
    <source>
        <dbReference type="ARBA" id="ARBA00023015"/>
    </source>
</evidence>
<feature type="transmembrane region" description="Helical" evidence="4">
    <location>
        <begin position="15"/>
        <end position="38"/>
    </location>
</feature>
<name>A0ABW1IND8_9BACL</name>
<evidence type="ECO:0000313" key="7">
    <source>
        <dbReference type="Proteomes" id="UP001596250"/>
    </source>
</evidence>
<keyword evidence="1" id="KW-0805">Transcription regulation</keyword>
<evidence type="ECO:0000256" key="2">
    <source>
        <dbReference type="ARBA" id="ARBA00023125"/>
    </source>
</evidence>
<accession>A0ABW1IND8</accession>
<dbReference type="EMBL" id="JBHSQV010000118">
    <property type="protein sequence ID" value="MFC5986573.1"/>
    <property type="molecule type" value="Genomic_DNA"/>
</dbReference>
<dbReference type="Pfam" id="PF17853">
    <property type="entry name" value="GGDEF_2"/>
    <property type="match status" value="1"/>
</dbReference>
<sequence length="791" mass="90474">MGNNQGLWFNRRSVLLTWALSYLVVLLLPVVCSTIVYMQSSKMLAHEIHTANDSLLKQLREMMDKQIEAVDRLNFELTWNPKVRELVDQHKYETYPEDFLYDLHNATKDLVLYQSAYTVADLFYVYIASRDTVLLPGVYRDAQFAYDEHHRSEAFRFEDWEHILQSNKFRGFVPMVRTDENGDSVPALAYVSTYDYENSQPTGANVIMIDQPKLLTAINHIEAFNRGHVIIADANHQVLVSSLNKALPSELPFSELEENGGTFLWESGEHRYEVFSIRSKVSGLRYISLIPSELYWQKAELVRRLTLLSITVSLLGGGGLMYFFLRKNYNPVQRIVHAFKNKSKGLEKGANEFHFIERALDDTLSEMEQMMVQMKQQHYTLRSNFLARLLNGKLGGELPPEESLSTFNMELLSEDFAVLLICTEDHDVFFERAHGKSENEKLHLLHFIVTNVMEELVNKQHRGYMTESGDLLACLVSLSEKSPETRMRELLQTAHSAQDFLAEKYSIYITVSISGIHKGLEQVSHAYQEALDAMEYKLVMGKQEILPYEEIEKYYSHAENDSGYYYPLQLEQQLMNYVKIGDLDSGKAILEEILKMNFGMHPVSVPVAKCFILDLVGTLIKGLAELGSGSENLLIQNPKRIDKLSSAETLTDMREQLMEMLQDACEYAGAKRQQNVQAAKQKALDDLTSEVTAYIDANYTDPGLNVSMLGIHFDMKPTYLSKLYKDQTGEGLLSSINRRRIERAKKLISEERVTVNEAAEHSGFNDVGTFIRTFKKIEGITPGKYKDIVEE</sequence>
<comment type="caution">
    <text evidence="6">The sequence shown here is derived from an EMBL/GenBank/DDBJ whole genome shotgun (WGS) entry which is preliminary data.</text>
</comment>
<evidence type="ECO:0000313" key="6">
    <source>
        <dbReference type="EMBL" id="MFC5986573.1"/>
    </source>
</evidence>
<dbReference type="PANTHER" id="PTHR43280">
    <property type="entry name" value="ARAC-FAMILY TRANSCRIPTIONAL REGULATOR"/>
    <property type="match status" value="1"/>
</dbReference>
<dbReference type="PROSITE" id="PS00041">
    <property type="entry name" value="HTH_ARAC_FAMILY_1"/>
    <property type="match status" value="1"/>
</dbReference>
<keyword evidence="4" id="KW-0472">Membrane</keyword>
<organism evidence="6 7">
    <name type="scientific">Marinicrinis lubricantis</name>
    <dbReference type="NCBI Taxonomy" id="2086470"/>
    <lineage>
        <taxon>Bacteria</taxon>
        <taxon>Bacillati</taxon>
        <taxon>Bacillota</taxon>
        <taxon>Bacilli</taxon>
        <taxon>Bacillales</taxon>
        <taxon>Paenibacillaceae</taxon>
    </lineage>
</organism>
<protein>
    <submittedName>
        <fullName evidence="6">Helix-turn-helix domain-containing protein</fullName>
    </submittedName>
</protein>
<dbReference type="SUPFAM" id="SSF46689">
    <property type="entry name" value="Homeodomain-like"/>
    <property type="match status" value="1"/>
</dbReference>
<feature type="domain" description="HTH araC/xylS-type" evidence="5">
    <location>
        <begin position="689"/>
        <end position="788"/>
    </location>
</feature>
<dbReference type="InterPro" id="IPR041522">
    <property type="entry name" value="CdaR_GGDEF"/>
</dbReference>
<proteinExistence type="predicted"/>
<reference evidence="7" key="1">
    <citation type="journal article" date="2019" name="Int. J. Syst. Evol. Microbiol.">
        <title>The Global Catalogue of Microorganisms (GCM) 10K type strain sequencing project: providing services to taxonomists for standard genome sequencing and annotation.</title>
        <authorList>
            <consortium name="The Broad Institute Genomics Platform"/>
            <consortium name="The Broad Institute Genome Sequencing Center for Infectious Disease"/>
            <person name="Wu L."/>
            <person name="Ma J."/>
        </authorList>
    </citation>
    <scope>NUCLEOTIDE SEQUENCE [LARGE SCALE GENOMIC DNA]</scope>
    <source>
        <strain evidence="7">CCM 8749</strain>
    </source>
</reference>
<evidence type="ECO:0000256" key="4">
    <source>
        <dbReference type="SAM" id="Phobius"/>
    </source>
</evidence>
<dbReference type="RefSeq" id="WP_379893897.1">
    <property type="nucleotide sequence ID" value="NZ_CBCSCT010000093.1"/>
</dbReference>
<feature type="transmembrane region" description="Helical" evidence="4">
    <location>
        <begin position="305"/>
        <end position="325"/>
    </location>
</feature>
<dbReference type="SMART" id="SM00342">
    <property type="entry name" value="HTH_ARAC"/>
    <property type="match status" value="1"/>
</dbReference>
<keyword evidence="7" id="KW-1185">Reference proteome</keyword>
<dbReference type="InterPro" id="IPR018062">
    <property type="entry name" value="HTH_AraC-typ_CS"/>
</dbReference>
<keyword evidence="4" id="KW-1133">Transmembrane helix</keyword>
<dbReference type="Gene3D" id="1.10.10.60">
    <property type="entry name" value="Homeodomain-like"/>
    <property type="match status" value="2"/>
</dbReference>
<keyword evidence="2" id="KW-0238">DNA-binding</keyword>
<gene>
    <name evidence="6" type="ORF">ACFPXP_09080</name>
</gene>
<keyword evidence="3" id="KW-0804">Transcription</keyword>
<dbReference type="Pfam" id="PF12833">
    <property type="entry name" value="HTH_18"/>
    <property type="match status" value="1"/>
</dbReference>
<evidence type="ECO:0000256" key="3">
    <source>
        <dbReference type="ARBA" id="ARBA00023163"/>
    </source>
</evidence>